<feature type="transmembrane region" description="Helical" evidence="1">
    <location>
        <begin position="389"/>
        <end position="407"/>
    </location>
</feature>
<keyword evidence="1" id="KW-1133">Transmembrane helix</keyword>
<evidence type="ECO:0000256" key="1">
    <source>
        <dbReference type="SAM" id="Phobius"/>
    </source>
</evidence>
<gene>
    <name evidence="2" type="ORF">MNB_SV-12-1263</name>
</gene>
<feature type="transmembrane region" description="Helical" evidence="1">
    <location>
        <begin position="125"/>
        <end position="147"/>
    </location>
</feature>
<feature type="transmembrane region" description="Helical" evidence="1">
    <location>
        <begin position="38"/>
        <end position="63"/>
    </location>
</feature>
<keyword evidence="1" id="KW-0472">Membrane</keyword>
<proteinExistence type="predicted"/>
<feature type="transmembrane region" description="Helical" evidence="1">
    <location>
        <begin position="179"/>
        <end position="197"/>
    </location>
</feature>
<feature type="transmembrane region" description="Helical" evidence="1">
    <location>
        <begin position="83"/>
        <end position="104"/>
    </location>
</feature>
<protein>
    <recommendedName>
        <fullName evidence="3">Oligosaccharide repeat unit polymerase</fullName>
    </recommendedName>
</protein>
<sequence length="448" mass="52110">MSEQIDVVVLFILYLSFFIYIVQYIVTNIKEGWSMVSVFLLFWAIQYLLIPLSLILNDSVLFLDYKMLDLLVIEHGLDRFYSYSSFAVSFIFISFFFLGVISVKKVDMQSYLLKERVITIFSREINLLFAIGLFLALLSFASLFIYASQFGGMERAIAAADAVRSGHGDEFWISKRFIFVYRFIPFSILAIIIYFLLEESRGFWVKLMLWISLGVALFSRFSLFKGKQGIIELLLLYLFYLSLKNRKSYLFHFILFFLGAVFIIPGLEAYLDTGKFVVSDLTNILQAVFDMLVFFNFDQTALEFALNKDYDFVYFEGIISGMRGNLIPLSWMSSMDNNTIYTNTYFFYGRREAIVPPGIIAFGYYNLGILGVMLVAFFSGVLMKKIEYFFSNLILHSPKFIIVYAYILTKVFTWVRTGVPKFTFYSTILIVLFITILISYKRLEIENQ</sequence>
<organism evidence="2">
    <name type="scientific">hydrothermal vent metagenome</name>
    <dbReference type="NCBI Taxonomy" id="652676"/>
    <lineage>
        <taxon>unclassified sequences</taxon>
        <taxon>metagenomes</taxon>
        <taxon>ecological metagenomes</taxon>
    </lineage>
</organism>
<feature type="transmembrane region" description="Helical" evidence="1">
    <location>
        <begin position="227"/>
        <end position="243"/>
    </location>
</feature>
<feature type="transmembrane region" description="Helical" evidence="1">
    <location>
        <begin position="422"/>
        <end position="440"/>
    </location>
</feature>
<feature type="transmembrane region" description="Helical" evidence="1">
    <location>
        <begin position="6"/>
        <end position="26"/>
    </location>
</feature>
<dbReference type="AlphaFoldDB" id="A0A1W1CMM4"/>
<feature type="transmembrane region" description="Helical" evidence="1">
    <location>
        <begin position="250"/>
        <end position="271"/>
    </location>
</feature>
<feature type="transmembrane region" description="Helical" evidence="1">
    <location>
        <begin position="204"/>
        <end position="221"/>
    </location>
</feature>
<evidence type="ECO:0000313" key="2">
    <source>
        <dbReference type="EMBL" id="SFV66901.1"/>
    </source>
</evidence>
<evidence type="ECO:0008006" key="3">
    <source>
        <dbReference type="Google" id="ProtNLM"/>
    </source>
</evidence>
<feature type="transmembrane region" description="Helical" evidence="1">
    <location>
        <begin position="359"/>
        <end position="382"/>
    </location>
</feature>
<name>A0A1W1CMM4_9ZZZZ</name>
<dbReference type="EMBL" id="FPHE01000158">
    <property type="protein sequence ID" value="SFV66901.1"/>
    <property type="molecule type" value="Genomic_DNA"/>
</dbReference>
<keyword evidence="1" id="KW-0812">Transmembrane</keyword>
<reference evidence="2" key="1">
    <citation type="submission" date="2016-10" db="EMBL/GenBank/DDBJ databases">
        <authorList>
            <person name="de Groot N.N."/>
        </authorList>
    </citation>
    <scope>NUCLEOTIDE SEQUENCE</scope>
</reference>
<accession>A0A1W1CMM4</accession>